<dbReference type="Proteomes" id="UP000502823">
    <property type="component" value="Unassembled WGS sequence"/>
</dbReference>
<gene>
    <name evidence="1" type="ORF">Cfor_00314</name>
</gene>
<evidence type="ECO:0000313" key="1">
    <source>
        <dbReference type="EMBL" id="GFG35592.1"/>
    </source>
</evidence>
<accession>A0A6L2PWI6</accession>
<proteinExistence type="predicted"/>
<name>A0A6L2PWI6_COPFO</name>
<evidence type="ECO:0008006" key="3">
    <source>
        <dbReference type="Google" id="ProtNLM"/>
    </source>
</evidence>
<dbReference type="PANTHER" id="PTHR47326:SF1">
    <property type="entry name" value="HTH PSQ-TYPE DOMAIN-CONTAINING PROTEIN"/>
    <property type="match status" value="1"/>
</dbReference>
<reference evidence="2" key="1">
    <citation type="submission" date="2020-01" db="EMBL/GenBank/DDBJ databases">
        <title>Draft genome sequence of the Termite Coptotermes fromosanus.</title>
        <authorList>
            <person name="Itakura S."/>
            <person name="Yosikawa Y."/>
            <person name="Umezawa K."/>
        </authorList>
    </citation>
    <scope>NUCLEOTIDE SEQUENCE [LARGE SCALE GENOMIC DNA]</scope>
</reference>
<protein>
    <recommendedName>
        <fullName evidence="3">Tc1-like transposase DDE domain-containing protein</fullName>
    </recommendedName>
</protein>
<keyword evidence="2" id="KW-1185">Reference proteome</keyword>
<organism evidence="1 2">
    <name type="scientific">Coptotermes formosanus</name>
    <name type="common">Formosan subterranean termite</name>
    <dbReference type="NCBI Taxonomy" id="36987"/>
    <lineage>
        <taxon>Eukaryota</taxon>
        <taxon>Metazoa</taxon>
        <taxon>Ecdysozoa</taxon>
        <taxon>Arthropoda</taxon>
        <taxon>Hexapoda</taxon>
        <taxon>Insecta</taxon>
        <taxon>Pterygota</taxon>
        <taxon>Neoptera</taxon>
        <taxon>Polyneoptera</taxon>
        <taxon>Dictyoptera</taxon>
        <taxon>Blattodea</taxon>
        <taxon>Blattoidea</taxon>
        <taxon>Termitoidae</taxon>
        <taxon>Rhinotermitidae</taxon>
        <taxon>Coptotermes</taxon>
    </lineage>
</organism>
<dbReference type="OrthoDB" id="6766291at2759"/>
<dbReference type="PANTHER" id="PTHR47326">
    <property type="entry name" value="TRANSPOSABLE ELEMENT TC3 TRANSPOSASE-LIKE PROTEIN"/>
    <property type="match status" value="1"/>
</dbReference>
<sequence>MEIYRVFQKSLYNLDMLEQFLFPQFGENDHEGRMHFRQDGAPPHYNRDIRNCLNTRFPGQWIGRAAPTPWPPCSPDLTALDFFLVAFCQRPSVPATPTCKCRRAPNSNYHRSCRSDARD</sequence>
<dbReference type="Gene3D" id="3.30.420.10">
    <property type="entry name" value="Ribonuclease H-like superfamily/Ribonuclease H"/>
    <property type="match status" value="1"/>
</dbReference>
<dbReference type="GO" id="GO:0003676">
    <property type="term" value="F:nucleic acid binding"/>
    <property type="evidence" value="ECO:0007669"/>
    <property type="project" value="InterPro"/>
</dbReference>
<evidence type="ECO:0000313" key="2">
    <source>
        <dbReference type="Proteomes" id="UP000502823"/>
    </source>
</evidence>
<dbReference type="InParanoid" id="A0A6L2PWI6"/>
<comment type="caution">
    <text evidence="1">The sequence shown here is derived from an EMBL/GenBank/DDBJ whole genome shotgun (WGS) entry which is preliminary data.</text>
</comment>
<dbReference type="EMBL" id="BLKM01012126">
    <property type="protein sequence ID" value="GFG35592.1"/>
    <property type="molecule type" value="Genomic_DNA"/>
</dbReference>
<dbReference type="InterPro" id="IPR036397">
    <property type="entry name" value="RNaseH_sf"/>
</dbReference>
<dbReference type="AlphaFoldDB" id="A0A6L2PWI6"/>
<feature type="non-terminal residue" evidence="1">
    <location>
        <position position="119"/>
    </location>
</feature>